<dbReference type="Gene3D" id="3.40.5.90">
    <property type="entry name" value="CDGSH iron-sulfur domain, mitoNEET-type"/>
    <property type="match status" value="2"/>
</dbReference>
<evidence type="ECO:0000259" key="5">
    <source>
        <dbReference type="SMART" id="SM00704"/>
    </source>
</evidence>
<organism evidence="6 7">
    <name type="scientific">Tolypothrix tenuis PCC 7101</name>
    <dbReference type="NCBI Taxonomy" id="231146"/>
    <lineage>
        <taxon>Bacteria</taxon>
        <taxon>Bacillati</taxon>
        <taxon>Cyanobacteriota</taxon>
        <taxon>Cyanophyceae</taxon>
        <taxon>Nostocales</taxon>
        <taxon>Tolypothrichaceae</taxon>
        <taxon>Tolypothrix</taxon>
    </lineage>
</organism>
<dbReference type="GO" id="GO:0005737">
    <property type="term" value="C:cytoplasm"/>
    <property type="evidence" value="ECO:0007669"/>
    <property type="project" value="UniProtKB-ARBA"/>
</dbReference>
<evidence type="ECO:0000256" key="4">
    <source>
        <dbReference type="ARBA" id="ARBA00023014"/>
    </source>
</evidence>
<dbReference type="RefSeq" id="WP_096576559.1">
    <property type="nucleotide sequence ID" value="NZ_CAWNJS010000001.1"/>
</dbReference>
<dbReference type="PANTHER" id="PTHR46491:SF3">
    <property type="entry name" value="CDGSH IRON-SULFUR DOMAIN-CONTAINING PROTEIN 3, MITOCHONDRIAL"/>
    <property type="match status" value="1"/>
</dbReference>
<dbReference type="Proteomes" id="UP000218785">
    <property type="component" value="Chromosome"/>
</dbReference>
<sequence length="78" mass="8670">MNQPVIFDKKPTVIELEAGTYYWCTCGKSQNQPFCNGAHKDTEFTPLAFEVTEKKTVALCLCKHSANAPYCDGAHSKL</sequence>
<keyword evidence="1" id="KW-0001">2Fe-2S</keyword>
<dbReference type="GO" id="GO:0046872">
    <property type="term" value="F:metal ion binding"/>
    <property type="evidence" value="ECO:0007669"/>
    <property type="project" value="UniProtKB-KW"/>
</dbReference>
<dbReference type="InterPro" id="IPR052950">
    <property type="entry name" value="CISD"/>
</dbReference>
<evidence type="ECO:0000256" key="1">
    <source>
        <dbReference type="ARBA" id="ARBA00022714"/>
    </source>
</evidence>
<dbReference type="Pfam" id="PF09360">
    <property type="entry name" value="zf-CDGSH"/>
    <property type="match status" value="2"/>
</dbReference>
<dbReference type="KEGG" id="ttq:NIES37_28150"/>
<reference evidence="6 7" key="1">
    <citation type="submission" date="2017-06" db="EMBL/GenBank/DDBJ databases">
        <title>Genome sequencing of cyanobaciteial culture collection at National Institute for Environmental Studies (NIES).</title>
        <authorList>
            <person name="Hirose Y."/>
            <person name="Shimura Y."/>
            <person name="Fujisawa T."/>
            <person name="Nakamura Y."/>
            <person name="Kawachi M."/>
        </authorList>
    </citation>
    <scope>NUCLEOTIDE SEQUENCE [LARGE SCALE GENOMIC DNA]</scope>
    <source>
        <strain evidence="6 7">NIES-37</strain>
    </source>
</reference>
<protein>
    <submittedName>
        <fullName evidence="6">Zinc finger CDGSH-type domain protein</fullName>
    </submittedName>
</protein>
<keyword evidence="4" id="KW-0411">Iron-sulfur</keyword>
<dbReference type="EMBL" id="AP018248">
    <property type="protein sequence ID" value="BAY98837.1"/>
    <property type="molecule type" value="Genomic_DNA"/>
</dbReference>
<evidence type="ECO:0000256" key="2">
    <source>
        <dbReference type="ARBA" id="ARBA00022723"/>
    </source>
</evidence>
<proteinExistence type="predicted"/>
<dbReference type="AlphaFoldDB" id="A0A1Z4MZC4"/>
<dbReference type="InterPro" id="IPR018967">
    <property type="entry name" value="FeS-contain_CDGSH-typ"/>
</dbReference>
<gene>
    <name evidence="6" type="ORF">NIES37_28150</name>
</gene>
<feature type="domain" description="Iron-binding zinc finger CDGSH type" evidence="5">
    <location>
        <begin position="46"/>
        <end position="78"/>
    </location>
</feature>
<evidence type="ECO:0000313" key="6">
    <source>
        <dbReference type="EMBL" id="BAY98837.1"/>
    </source>
</evidence>
<keyword evidence="2" id="KW-0479">Metal-binding</keyword>
<dbReference type="InterPro" id="IPR042216">
    <property type="entry name" value="MitoNEET_CISD"/>
</dbReference>
<evidence type="ECO:0000313" key="7">
    <source>
        <dbReference type="Proteomes" id="UP000218785"/>
    </source>
</evidence>
<keyword evidence="3" id="KW-0408">Iron</keyword>
<dbReference type="SMART" id="SM00704">
    <property type="entry name" value="ZnF_CDGSH"/>
    <property type="match status" value="2"/>
</dbReference>
<name>A0A1Z4MZC4_9CYAN</name>
<feature type="domain" description="Iron-binding zinc finger CDGSH type" evidence="5">
    <location>
        <begin position="9"/>
        <end position="45"/>
    </location>
</feature>
<evidence type="ECO:0000256" key="3">
    <source>
        <dbReference type="ARBA" id="ARBA00023004"/>
    </source>
</evidence>
<dbReference type="GO" id="GO:0051537">
    <property type="term" value="F:2 iron, 2 sulfur cluster binding"/>
    <property type="evidence" value="ECO:0007669"/>
    <property type="project" value="UniProtKB-KW"/>
</dbReference>
<keyword evidence="7" id="KW-1185">Reference proteome</keyword>
<accession>A0A1Z4MZC4</accession>
<dbReference type="PANTHER" id="PTHR46491">
    <property type="entry name" value="CDGSH IRON SULFUR DOMAIN PROTEIN HOMOLOG"/>
    <property type="match status" value="1"/>
</dbReference>